<dbReference type="AlphaFoldDB" id="A6IH76"/>
<accession>A6IH76</accession>
<gene>
    <name evidence="2" type="ORF">rCG_38977</name>
    <name evidence="3" type="ORF">rCG_41645</name>
</gene>
<reference evidence="3" key="2">
    <citation type="submission" date="2005-07" db="EMBL/GenBank/DDBJ databases">
        <authorList>
            <person name="Mural R.J."/>
            <person name="Li P.W."/>
            <person name="Adams M.D."/>
            <person name="Amanatides P.G."/>
            <person name="Baden-Tillson H."/>
            <person name="Barnstead M."/>
            <person name="Chin S.H."/>
            <person name="Dew I."/>
            <person name="Evans C.A."/>
            <person name="Ferriera S."/>
            <person name="Flanigan M."/>
            <person name="Fosler C."/>
            <person name="Glodek A."/>
            <person name="Gu Z."/>
            <person name="Holt R.A."/>
            <person name="Jennings D."/>
            <person name="Kraft C.L."/>
            <person name="Lu F."/>
            <person name="Nguyen T."/>
            <person name="Nusskern D.R."/>
            <person name="Pfannkoch C.M."/>
            <person name="Sitter C."/>
            <person name="Sutton G.G."/>
            <person name="Venter J.C."/>
            <person name="Wang Z."/>
            <person name="Woodage T."/>
            <person name="Zheng X.H."/>
            <person name="Zhong F."/>
        </authorList>
    </citation>
    <scope>NUCLEOTIDE SEQUENCE</scope>
    <source>
        <strain evidence="3">BN</strain>
    </source>
</reference>
<reference evidence="4" key="3">
    <citation type="submission" date="2005-09" db="EMBL/GenBank/DDBJ databases">
        <authorList>
            <person name="Mural R.J."/>
            <person name="Li P.W."/>
            <person name="Adams M.D."/>
            <person name="Amanatides P.G."/>
            <person name="Baden-Tillson H."/>
            <person name="Barnstead M."/>
            <person name="Chin S.H."/>
            <person name="Dew I."/>
            <person name="Evans C.A."/>
            <person name="Ferriera S."/>
            <person name="Flanigan M."/>
            <person name="Fosler C."/>
            <person name="Glodek A."/>
            <person name="Gu Z."/>
            <person name="Holt R.A."/>
            <person name="Jennings D."/>
            <person name="Kraft C.L."/>
            <person name="Lu F."/>
            <person name="Nguyen T."/>
            <person name="Nusskern D.R."/>
            <person name="Pfannkoch C.M."/>
            <person name="Sitter C."/>
            <person name="Sutton G.G."/>
            <person name="Venter J.C."/>
            <person name="Wang Z."/>
            <person name="Woodage T."/>
            <person name="Zheng X.H."/>
            <person name="Zhong F."/>
        </authorList>
    </citation>
    <scope>NUCLEOTIDE SEQUENCE [LARGE SCALE GENOMIC DNA]</scope>
    <source>
        <strain evidence="2">BN</strain>
        <strain evidence="4">BN, Sprague-Dawley</strain>
    </source>
</reference>
<evidence type="ECO:0000313" key="3">
    <source>
        <dbReference type="EMBL" id="EDM01024.1"/>
    </source>
</evidence>
<feature type="region of interest" description="Disordered" evidence="1">
    <location>
        <begin position="24"/>
        <end position="46"/>
    </location>
</feature>
<dbReference type="EMBL" id="CH474085">
    <property type="protein sequence ID" value="EDL84457.1"/>
    <property type="molecule type" value="Genomic_DNA"/>
</dbReference>
<evidence type="ECO:0000313" key="2">
    <source>
        <dbReference type="EMBL" id="EDL84457.1"/>
    </source>
</evidence>
<sequence>MSSNQSFQGLSHYLKTIHGLTLDSVPIGSNEYPSKSTSGRGSPGSC</sequence>
<feature type="compositionally biased region" description="Polar residues" evidence="1">
    <location>
        <begin position="31"/>
        <end position="46"/>
    </location>
</feature>
<reference evidence="3" key="1">
    <citation type="journal article" date="2005" name="Genome Res.">
        <title>Gene and alternative splicing annotation with AIR.</title>
        <authorList>
            <person name="Florea L."/>
            <person name="Di Francesco V."/>
            <person name="Miller J."/>
            <person name="Turner R."/>
            <person name="Yao A."/>
            <person name="Harris M."/>
            <person name="Walenz B."/>
            <person name="Mobarry C."/>
            <person name="Merkulov G.V."/>
            <person name="Charlab R."/>
            <person name="Dew I."/>
            <person name="Deng Z."/>
            <person name="Istrail S."/>
            <person name="Li P."/>
            <person name="Sutton G."/>
        </authorList>
    </citation>
    <scope>NUCLEOTIDE SEQUENCE</scope>
    <source>
        <strain evidence="3">BN</strain>
    </source>
</reference>
<organism evidence="3 4">
    <name type="scientific">Rattus norvegicus</name>
    <name type="common">Rat</name>
    <dbReference type="NCBI Taxonomy" id="10116"/>
    <lineage>
        <taxon>Eukaryota</taxon>
        <taxon>Metazoa</taxon>
        <taxon>Chordata</taxon>
        <taxon>Craniata</taxon>
        <taxon>Vertebrata</taxon>
        <taxon>Euteleostomi</taxon>
        <taxon>Mammalia</taxon>
        <taxon>Eutheria</taxon>
        <taxon>Euarchontoglires</taxon>
        <taxon>Glires</taxon>
        <taxon>Rodentia</taxon>
        <taxon>Myomorpha</taxon>
        <taxon>Muroidea</taxon>
        <taxon>Muridae</taxon>
        <taxon>Murinae</taxon>
        <taxon>Rattus</taxon>
    </lineage>
</organism>
<evidence type="ECO:0000256" key="1">
    <source>
        <dbReference type="SAM" id="MobiDB-lite"/>
    </source>
</evidence>
<evidence type="ECO:0000313" key="4">
    <source>
        <dbReference type="Proteomes" id="UP000234681"/>
    </source>
</evidence>
<dbReference type="EMBL" id="CH473961">
    <property type="protein sequence ID" value="EDM01024.1"/>
    <property type="molecule type" value="Genomic_DNA"/>
</dbReference>
<dbReference type="Proteomes" id="UP000234681">
    <property type="component" value="Chromosome 1"/>
</dbReference>
<name>A6IH76_RAT</name>
<proteinExistence type="predicted"/>
<protein>
    <submittedName>
        <fullName evidence="2">RCG38977</fullName>
    </submittedName>
    <submittedName>
        <fullName evidence="3">RCG41645</fullName>
    </submittedName>
</protein>
<dbReference type="Proteomes" id="UP000234681">
    <property type="component" value="Chromosome 2"/>
</dbReference>